<evidence type="ECO:0000313" key="2">
    <source>
        <dbReference type="EMBL" id="AKB45694.1"/>
    </source>
</evidence>
<feature type="transmembrane region" description="Helical" evidence="1">
    <location>
        <begin position="74"/>
        <end position="96"/>
    </location>
</feature>
<keyword evidence="3" id="KW-1185">Reference proteome</keyword>
<feature type="transmembrane region" description="Helical" evidence="1">
    <location>
        <begin position="204"/>
        <end position="224"/>
    </location>
</feature>
<dbReference type="HOGENOM" id="CLU_822987_0_0_2"/>
<dbReference type="AlphaFoldDB" id="A0A0E3Q949"/>
<feature type="transmembrane region" description="Helical" evidence="1">
    <location>
        <begin position="35"/>
        <end position="54"/>
    </location>
</feature>
<dbReference type="KEGG" id="mvc:MSVAZ_3425"/>
<evidence type="ECO:0000313" key="3">
    <source>
        <dbReference type="Proteomes" id="UP000033096"/>
    </source>
</evidence>
<dbReference type="RefSeq" id="WP_048123286.1">
    <property type="nucleotide sequence ID" value="NZ_CP009520.1"/>
</dbReference>
<feature type="transmembrane region" description="Helical" evidence="1">
    <location>
        <begin position="346"/>
        <end position="368"/>
    </location>
</feature>
<proteinExistence type="predicted"/>
<sequence length="370" mass="39611">MGLEPGILAGFLVIFLAVLLGPFKVKIIEENLEVFLFLCGVATMTISGFVELPGTETGWRPEIIKEALTSPLNSLHIAGIPIGIFQVVLIVGLIIYKWHEPIQKAIGKIASALSVKVLAFILIVILGLFSSVMSAILASIILVEVVNAMPLSRKSKIDLTIIACFSIGLGAALTPLGEPLSTIAISKLSGAPYHAQFNFLMKMLGMYIVPGIFIYGLFGMFVLGKAGMNDPGMKAEEYSETVKDVVMRAVKVYLFIMALTLLGDGFKPIIFEYFAQIPPAILYWVNMVSAILDNATLAAAQIGPTLTEAQIKGILMGLLIAGGMLIPGNIPNIISAGKLGITSKEWAKLGVPVGLVSMAIYFVVIFVLKL</sequence>
<dbReference type="PATRIC" id="fig|1434123.4.peg.4197"/>
<dbReference type="EMBL" id="CP009520">
    <property type="protein sequence ID" value="AKB45694.1"/>
    <property type="molecule type" value="Genomic_DNA"/>
</dbReference>
<dbReference type="InterPro" id="IPR012443">
    <property type="entry name" value="DUF1646"/>
</dbReference>
<keyword evidence="1" id="KW-1133">Transmembrane helix</keyword>
<feature type="transmembrane region" description="Helical" evidence="1">
    <location>
        <begin position="252"/>
        <end position="275"/>
    </location>
</feature>
<feature type="transmembrane region" description="Helical" evidence="1">
    <location>
        <begin position="6"/>
        <end position="23"/>
    </location>
</feature>
<name>A0A0E3Q949_9EURY</name>
<accession>A0A0E3Q949</accession>
<organism evidence="2 3">
    <name type="scientific">Methanosarcina vacuolata Z-761</name>
    <dbReference type="NCBI Taxonomy" id="1434123"/>
    <lineage>
        <taxon>Archaea</taxon>
        <taxon>Methanobacteriati</taxon>
        <taxon>Methanobacteriota</taxon>
        <taxon>Stenosarchaea group</taxon>
        <taxon>Methanomicrobia</taxon>
        <taxon>Methanosarcinales</taxon>
        <taxon>Methanosarcinaceae</taxon>
        <taxon>Methanosarcina</taxon>
    </lineage>
</organism>
<dbReference type="PIRSF" id="PIRSF019205">
    <property type="entry name" value="DUF1646"/>
    <property type="match status" value="1"/>
</dbReference>
<evidence type="ECO:0000256" key="1">
    <source>
        <dbReference type="SAM" id="Phobius"/>
    </source>
</evidence>
<dbReference type="Proteomes" id="UP000033096">
    <property type="component" value="Chromosome"/>
</dbReference>
<feature type="transmembrane region" description="Helical" evidence="1">
    <location>
        <begin position="281"/>
        <end position="302"/>
    </location>
</feature>
<reference evidence="2 3" key="1">
    <citation type="submission" date="2014-07" db="EMBL/GenBank/DDBJ databases">
        <title>Methanogenic archaea and the global carbon cycle.</title>
        <authorList>
            <person name="Henriksen J.R."/>
            <person name="Luke J."/>
            <person name="Reinhart S."/>
            <person name="Benedict M.N."/>
            <person name="Youngblut N.D."/>
            <person name="Metcalf M.E."/>
            <person name="Whitaker R.J."/>
            <person name="Metcalf W.W."/>
        </authorList>
    </citation>
    <scope>NUCLEOTIDE SEQUENCE [LARGE SCALE GENOMIC DNA]</scope>
    <source>
        <strain evidence="2 3">Z-761</strain>
    </source>
</reference>
<keyword evidence="1" id="KW-0472">Membrane</keyword>
<dbReference type="GeneID" id="24811967"/>
<gene>
    <name evidence="2" type="ORF">MSVAZ_3425</name>
</gene>
<keyword evidence="1" id="KW-0812">Transmembrane</keyword>
<protein>
    <submittedName>
        <fullName evidence="2">Cation transporter</fullName>
    </submittedName>
</protein>
<feature type="transmembrane region" description="Helical" evidence="1">
    <location>
        <begin position="314"/>
        <end position="334"/>
    </location>
</feature>
<feature type="transmembrane region" description="Helical" evidence="1">
    <location>
        <begin position="117"/>
        <end position="143"/>
    </location>
</feature>
<dbReference type="Pfam" id="PF07854">
    <property type="entry name" value="DUF1646"/>
    <property type="match status" value="1"/>
</dbReference>